<keyword evidence="3" id="KW-1185">Reference proteome</keyword>
<dbReference type="EMBL" id="NFIE01000006">
    <property type="protein sequence ID" value="OUN89094.1"/>
    <property type="molecule type" value="Genomic_DNA"/>
</dbReference>
<evidence type="ECO:0000313" key="2">
    <source>
        <dbReference type="EMBL" id="OUN89094.1"/>
    </source>
</evidence>
<reference evidence="3" key="1">
    <citation type="submission" date="2017-04" db="EMBL/GenBank/DDBJ databases">
        <title>Function of individual gut microbiota members based on whole genome sequencing of pure cultures obtained from chicken caecum.</title>
        <authorList>
            <person name="Medvecky M."/>
            <person name="Cejkova D."/>
            <person name="Polansky O."/>
            <person name="Karasova D."/>
            <person name="Kubasova T."/>
            <person name="Cizek A."/>
            <person name="Rychlik I."/>
        </authorList>
    </citation>
    <scope>NUCLEOTIDE SEQUENCE [LARGE SCALE GENOMIC DNA]</scope>
    <source>
        <strain evidence="3">An5</strain>
    </source>
</reference>
<gene>
    <name evidence="2" type="ORF">B5G02_03740</name>
</gene>
<feature type="transmembrane region" description="Helical" evidence="1">
    <location>
        <begin position="6"/>
        <end position="39"/>
    </location>
</feature>
<protein>
    <submittedName>
        <fullName evidence="2">Uncharacterized protein</fullName>
    </submittedName>
</protein>
<evidence type="ECO:0000313" key="3">
    <source>
        <dbReference type="Proteomes" id="UP000195781"/>
    </source>
</evidence>
<comment type="caution">
    <text evidence="2">The sequence shown here is derived from an EMBL/GenBank/DDBJ whole genome shotgun (WGS) entry which is preliminary data.</text>
</comment>
<accession>A0A1Y3XU82</accession>
<keyword evidence="1" id="KW-0472">Membrane</keyword>
<keyword evidence="1" id="KW-0812">Transmembrane</keyword>
<keyword evidence="1" id="KW-1133">Transmembrane helix</keyword>
<evidence type="ECO:0000256" key="1">
    <source>
        <dbReference type="SAM" id="Phobius"/>
    </source>
</evidence>
<dbReference type="RefSeq" id="WP_094335239.1">
    <property type="nucleotide sequence ID" value="NZ_NFIE01000006.1"/>
</dbReference>
<proteinExistence type="predicted"/>
<feature type="transmembrane region" description="Helical" evidence="1">
    <location>
        <begin position="59"/>
        <end position="84"/>
    </location>
</feature>
<dbReference type="AlphaFoldDB" id="A0A1Y3XU82"/>
<name>A0A1Y3XU82_9ACTN</name>
<organism evidence="2 3">
    <name type="scientific">[Collinsella] massiliensis</name>
    <dbReference type="NCBI Taxonomy" id="1232426"/>
    <lineage>
        <taxon>Bacteria</taxon>
        <taxon>Bacillati</taxon>
        <taxon>Actinomycetota</taxon>
        <taxon>Coriobacteriia</taxon>
        <taxon>Coriobacteriales</taxon>
        <taxon>Coriobacteriaceae</taxon>
        <taxon>Enorma</taxon>
    </lineage>
</organism>
<dbReference type="Proteomes" id="UP000195781">
    <property type="component" value="Unassembled WGS sequence"/>
</dbReference>
<dbReference type="OrthoDB" id="3197305at2"/>
<sequence length="86" mass="9271">MQREYIAIALGAVSMALSFVPSSIVQIIGVLVGVAAFRLARRVKREDYRRDMPCTIAQVMGVAGAVLCAVVPILNVVGWIILWVTG</sequence>